<organism evidence="2 4">
    <name type="scientific">Halobacterium salinarum (strain ATCC 33171 / DSM 3754 / JCM 8978 / NBRC 102687 / NCIMB 764 / 91-R6)</name>
    <dbReference type="NCBI Taxonomy" id="2597657"/>
    <lineage>
        <taxon>Archaea</taxon>
        <taxon>Methanobacteriati</taxon>
        <taxon>Methanobacteriota</taxon>
        <taxon>Stenosarchaea group</taxon>
        <taxon>Halobacteria</taxon>
        <taxon>Halobacteriales</taxon>
        <taxon>Halobacteriaceae</taxon>
        <taxon>Halobacterium</taxon>
    </lineage>
</organism>
<feature type="transmembrane region" description="Helical" evidence="1">
    <location>
        <begin position="78"/>
        <end position="101"/>
    </location>
</feature>
<reference evidence="2 4" key="1">
    <citation type="journal article" date="2019" name="Microbiol. Resour. Announc.">
        <title>The Genome Sequence of the Halobacterium salinarum Type Strain Is Closely Related to That of Laboratory Strains NRC-1 and R1.</title>
        <authorList>
            <person name="Pfeiffer F."/>
            <person name="Marchfelder A."/>
            <person name="Habermann B."/>
            <person name="Dyall-Smith M.L."/>
        </authorList>
    </citation>
    <scope>NUCLEOTIDE SEQUENCE [LARGE SCALE GENOMIC DNA]</scope>
    <source>
        <strain evidence="2">91-R6</strain>
        <strain evidence="4">ATCC 33171 / DSM 3754 / JCM 8978 / NBRC 102687 / NCIMB 764 / 91-R6</strain>
    </source>
</reference>
<dbReference type="EMBL" id="VRYN01000001">
    <property type="protein sequence ID" value="TYO82230.1"/>
    <property type="molecule type" value="Genomic_DNA"/>
</dbReference>
<sequence length="219" mass="22480">MATPNTPRESSLLYDTKLDYVIAALLVVQGLIIALIGLLLVNLDRSAFATDLAAELTADPEFTFSISQPALAAAIETLLTWTAIGFLVAGVGTVLIAASFFRYRGRVRDLIAVGDSPPRWHAPLLGGLVATAISFIPFSQLVGGAVAGTASTRSPTLDGALAGAVFGAPSYVIWAAIAAGTFAAGTPFLIIVVLISLLLTVAINVVLSAVGGFAARLLS</sequence>
<feature type="transmembrane region" description="Helical" evidence="1">
    <location>
        <begin position="188"/>
        <end position="215"/>
    </location>
</feature>
<proteinExistence type="predicted"/>
<feature type="transmembrane region" description="Helical" evidence="1">
    <location>
        <begin position="20"/>
        <end position="41"/>
    </location>
</feature>
<gene>
    <name evidence="3" type="ORF">APQ99_00749</name>
    <name evidence="2" type="ORF">HBSAL_11655</name>
</gene>
<reference evidence="2" key="3">
    <citation type="journal article" name="MicrobiologyOpen">
        <title>Whole-genome comparison between the type strain of Halobacterium salinarum (DSM 3754(T)) and the laboratory strains R1 and NRC-1.</title>
        <authorList>
            <person name="Pfeiffer F."/>
            <person name="Losensky G."/>
            <person name="Marchfelder A."/>
            <person name="Habermann B."/>
            <person name="Dyall-Smith M."/>
        </authorList>
    </citation>
    <scope>NUCLEOTIDE SEQUENCE</scope>
    <source>
        <strain evidence="2">91-R6</strain>
    </source>
</reference>
<evidence type="ECO:0000256" key="1">
    <source>
        <dbReference type="SAM" id="Phobius"/>
    </source>
</evidence>
<dbReference type="EMBL" id="CP038631">
    <property type="protein sequence ID" value="QCC45973.1"/>
    <property type="molecule type" value="Genomic_DNA"/>
</dbReference>
<dbReference type="InterPro" id="IPR040493">
    <property type="entry name" value="DUF5518"/>
</dbReference>
<evidence type="ECO:0000313" key="2">
    <source>
        <dbReference type="EMBL" id="QCC45973.1"/>
    </source>
</evidence>
<feature type="transmembrane region" description="Helical" evidence="1">
    <location>
        <begin position="121"/>
        <end position="147"/>
    </location>
</feature>
<evidence type="ECO:0000313" key="4">
    <source>
        <dbReference type="Proteomes" id="UP000296216"/>
    </source>
</evidence>
<protein>
    <submittedName>
        <fullName evidence="2">Uncharacterized protein</fullName>
    </submittedName>
</protein>
<feature type="transmembrane region" description="Helical" evidence="1">
    <location>
        <begin position="159"/>
        <end position="182"/>
    </location>
</feature>
<evidence type="ECO:0000313" key="5">
    <source>
        <dbReference type="Proteomes" id="UP000323075"/>
    </source>
</evidence>
<dbReference type="Proteomes" id="UP000296216">
    <property type="component" value="Chromosome"/>
</dbReference>
<dbReference type="RefSeq" id="WP_136361651.1">
    <property type="nucleotide sequence ID" value="NZ_VRYN01000001.1"/>
</dbReference>
<reference evidence="3 5" key="2">
    <citation type="submission" date="2019-07" db="EMBL/GenBank/DDBJ databases">
        <title>Genomic Encyclopedia of Archaeal and Bacterial Type Strains, Phase II (KMG-II): from individual species to whole genera.</title>
        <authorList>
            <person name="Goeker M."/>
        </authorList>
    </citation>
    <scope>NUCLEOTIDE SEQUENCE [LARGE SCALE GENOMIC DNA]</scope>
    <source>
        <strain evidence="3 5">DSM 3754</strain>
    </source>
</reference>
<evidence type="ECO:0000313" key="3">
    <source>
        <dbReference type="EMBL" id="TYO82230.1"/>
    </source>
</evidence>
<dbReference type="Pfam" id="PF17647">
    <property type="entry name" value="DUF5518"/>
    <property type="match status" value="1"/>
</dbReference>
<dbReference type="Proteomes" id="UP000323075">
    <property type="component" value="Unassembled WGS sequence"/>
</dbReference>
<dbReference type="AlphaFoldDB" id="A0A4D6GW18"/>
<dbReference type="GeneID" id="39856162"/>
<accession>A0A4D6GW18</accession>
<keyword evidence="1" id="KW-1133">Transmembrane helix</keyword>
<keyword evidence="1" id="KW-0812">Transmembrane</keyword>
<keyword evidence="1" id="KW-0472">Membrane</keyword>
<name>A0A4D6GW18_HALS9</name>